<dbReference type="SUPFAM" id="SSF56784">
    <property type="entry name" value="HAD-like"/>
    <property type="match status" value="1"/>
</dbReference>
<evidence type="ECO:0000256" key="4">
    <source>
        <dbReference type="ARBA" id="ARBA00022448"/>
    </source>
</evidence>
<dbReference type="InterPro" id="IPR023214">
    <property type="entry name" value="HAD_sf"/>
</dbReference>
<evidence type="ECO:0000313" key="17">
    <source>
        <dbReference type="EMBL" id="KAF1968046.1"/>
    </source>
</evidence>
<evidence type="ECO:0000256" key="8">
    <source>
        <dbReference type="ARBA" id="ARBA00022946"/>
    </source>
</evidence>
<dbReference type="InterPro" id="IPR036412">
    <property type="entry name" value="HAD-like_sf"/>
</dbReference>
<organism evidence="17 18">
    <name type="scientific">Bimuria novae-zelandiae CBS 107.79</name>
    <dbReference type="NCBI Taxonomy" id="1447943"/>
    <lineage>
        <taxon>Eukaryota</taxon>
        <taxon>Fungi</taxon>
        <taxon>Dikarya</taxon>
        <taxon>Ascomycota</taxon>
        <taxon>Pezizomycotina</taxon>
        <taxon>Dothideomycetes</taxon>
        <taxon>Pleosporomycetidae</taxon>
        <taxon>Pleosporales</taxon>
        <taxon>Massarineae</taxon>
        <taxon>Didymosphaeriaceae</taxon>
        <taxon>Bimuria</taxon>
    </lineage>
</organism>
<dbReference type="Pfam" id="PF03031">
    <property type="entry name" value="NIF"/>
    <property type="match status" value="1"/>
</dbReference>
<reference evidence="17" key="1">
    <citation type="journal article" date="2020" name="Stud. Mycol.">
        <title>101 Dothideomycetes genomes: a test case for predicting lifestyles and emergence of pathogens.</title>
        <authorList>
            <person name="Haridas S."/>
            <person name="Albert R."/>
            <person name="Binder M."/>
            <person name="Bloem J."/>
            <person name="Labutti K."/>
            <person name="Salamov A."/>
            <person name="Andreopoulos B."/>
            <person name="Baker S."/>
            <person name="Barry K."/>
            <person name="Bills G."/>
            <person name="Bluhm B."/>
            <person name="Cannon C."/>
            <person name="Castanera R."/>
            <person name="Culley D."/>
            <person name="Daum C."/>
            <person name="Ezra D."/>
            <person name="Gonzalez J."/>
            <person name="Henrissat B."/>
            <person name="Kuo A."/>
            <person name="Liang C."/>
            <person name="Lipzen A."/>
            <person name="Lutzoni F."/>
            <person name="Magnuson J."/>
            <person name="Mondo S."/>
            <person name="Nolan M."/>
            <person name="Ohm R."/>
            <person name="Pangilinan J."/>
            <person name="Park H.-J."/>
            <person name="Ramirez L."/>
            <person name="Alfaro M."/>
            <person name="Sun H."/>
            <person name="Tritt A."/>
            <person name="Yoshinaga Y."/>
            <person name="Zwiers L.-H."/>
            <person name="Turgeon B."/>
            <person name="Goodwin S."/>
            <person name="Spatafora J."/>
            <person name="Crous P."/>
            <person name="Grigoriev I."/>
        </authorList>
    </citation>
    <scope>NUCLEOTIDE SEQUENCE</scope>
    <source>
        <strain evidence="17">CBS 107.79</strain>
    </source>
</reference>
<feature type="compositionally biased region" description="Low complexity" evidence="15">
    <location>
        <begin position="81"/>
        <end position="96"/>
    </location>
</feature>
<keyword evidence="4 14" id="KW-0813">Transport</keyword>
<sequence>MFMRAASRTLRTAPALQVPRIAPIASTSQRIRFYANKPGRDNTWKRPDPIKFDKSNKATNDPAHPKEQPEFDAATAPERNTTTTQQPGPGKPQSGKAAQQETFSKEQEEFSGPKSPSENTEPTTESPPQPQKPLPDLRQGIPSTFGAEFGEAETKSRSGAQDPNNITEDPESPPGPGREGGELPKSAYETSTDRRRNKVANWSYIAFAVFAGTGSAYLCRNWESEEEEKKHPDAPNGWTPILMYQRAKARIGGEMSYYTEPTFNKLLPEVEMMPPLTLVLSLEDLLVHSEWTTKHGWRTAKRPGVDYFLRYLSQYYELVIFTSAKSMDADPIIRKLDPYRIVMWPLFREATRYEGGEYIKDLSHLNRDLSRTIIIDTDPSHVKAQPENAIVLPKWKGQPGDKGLVALIPFLEYLAMLQQSGGNFDVRHALKSMEGKDIPTEFARREAKLRAEHMKEVEAEKAKKGRKSINSFMGALGMGSAKQGQMVLADGTNMSEAAAQGKMMIDIFRDIGRKQYESMDKEIRENGEKWLKEMAEEEKKFQEEQMKNMKSGAMSWFGGSAAAPAQQSPLPSAPAGTPEAGKSA</sequence>
<dbReference type="InterPro" id="IPR004274">
    <property type="entry name" value="FCP1_dom"/>
</dbReference>
<comment type="subcellular location">
    <subcellularLocation>
        <location evidence="1 14">Mitochondrion inner membrane</location>
        <topology evidence="1 14">Single-pass membrane protein</topology>
    </subcellularLocation>
</comment>
<dbReference type="EMBL" id="ML976725">
    <property type="protein sequence ID" value="KAF1968046.1"/>
    <property type="molecule type" value="Genomic_DNA"/>
</dbReference>
<feature type="compositionally biased region" description="Basic and acidic residues" evidence="15">
    <location>
        <begin position="38"/>
        <end position="56"/>
    </location>
</feature>
<evidence type="ECO:0000256" key="3">
    <source>
        <dbReference type="ARBA" id="ARBA00020799"/>
    </source>
</evidence>
<feature type="compositionally biased region" description="Low complexity" evidence="15">
    <location>
        <begin position="558"/>
        <end position="576"/>
    </location>
</feature>
<evidence type="ECO:0000256" key="5">
    <source>
        <dbReference type="ARBA" id="ARBA00022692"/>
    </source>
</evidence>
<dbReference type="PANTHER" id="PTHR12210">
    <property type="entry name" value="DULLARD PROTEIN PHOSPHATASE"/>
    <property type="match status" value="1"/>
</dbReference>
<keyword evidence="5" id="KW-0812">Transmembrane</keyword>
<evidence type="ECO:0000313" key="18">
    <source>
        <dbReference type="Proteomes" id="UP000800036"/>
    </source>
</evidence>
<dbReference type="FunFam" id="3.40.50.1000:FF:000019">
    <property type="entry name" value="Mitochondrial import inner membrane translocase subunit TIM50"/>
    <property type="match status" value="1"/>
</dbReference>
<dbReference type="Gene3D" id="3.40.50.1000">
    <property type="entry name" value="HAD superfamily/HAD-like"/>
    <property type="match status" value="1"/>
</dbReference>
<comment type="subunit">
    <text evidence="14">Component of the TIM23 complex.</text>
</comment>
<keyword evidence="10 14" id="KW-0811">Translocation</keyword>
<protein>
    <recommendedName>
        <fullName evidence="3 14">Mitochondrial import inner membrane translocase subunit TIM50</fullName>
    </recommendedName>
</protein>
<dbReference type="OrthoDB" id="287041at2759"/>
<feature type="domain" description="FCP1 homology" evidence="16">
    <location>
        <begin position="271"/>
        <end position="414"/>
    </location>
</feature>
<gene>
    <name evidence="17" type="ORF">BU23DRAFT_558890</name>
</gene>
<dbReference type="GO" id="GO:0005744">
    <property type="term" value="C:TIM23 mitochondrial import inner membrane translocase complex"/>
    <property type="evidence" value="ECO:0007669"/>
    <property type="project" value="UniProtKB-UniRule"/>
</dbReference>
<evidence type="ECO:0000256" key="1">
    <source>
        <dbReference type="ARBA" id="ARBA00004434"/>
    </source>
</evidence>
<feature type="region of interest" description="Disordered" evidence="15">
    <location>
        <begin position="33"/>
        <end position="194"/>
    </location>
</feature>
<evidence type="ECO:0000256" key="15">
    <source>
        <dbReference type="SAM" id="MobiDB-lite"/>
    </source>
</evidence>
<evidence type="ECO:0000259" key="16">
    <source>
        <dbReference type="PROSITE" id="PS50969"/>
    </source>
</evidence>
<evidence type="ECO:0000256" key="12">
    <source>
        <dbReference type="ARBA" id="ARBA00023136"/>
    </source>
</evidence>
<name>A0A6A5UYV8_9PLEO</name>
<evidence type="ECO:0000256" key="9">
    <source>
        <dbReference type="ARBA" id="ARBA00022989"/>
    </source>
</evidence>
<dbReference type="PROSITE" id="PS50969">
    <property type="entry name" value="FCP1"/>
    <property type="match status" value="1"/>
</dbReference>
<evidence type="ECO:0000256" key="14">
    <source>
        <dbReference type="RuleBase" id="RU365079"/>
    </source>
</evidence>
<evidence type="ECO:0000256" key="2">
    <source>
        <dbReference type="ARBA" id="ARBA00006344"/>
    </source>
</evidence>
<dbReference type="Proteomes" id="UP000800036">
    <property type="component" value="Unassembled WGS sequence"/>
</dbReference>
<dbReference type="AlphaFoldDB" id="A0A6A5UYV8"/>
<keyword evidence="18" id="KW-1185">Reference proteome</keyword>
<evidence type="ECO:0000256" key="6">
    <source>
        <dbReference type="ARBA" id="ARBA00022792"/>
    </source>
</evidence>
<keyword evidence="8 14" id="KW-0809">Transit peptide</keyword>
<comment type="function">
    <text evidence="13">Essential component of the TIM23 complex, a complex that mediates the translocation of transit peptide-containing proteins across the mitochondrial inner membrane. Required to direct preproteins in transit and direct them to the channel protein TIM23, and possibly facilitates transfer of the translocating proteins from the TOM complex to the TIM23 complex.</text>
</comment>
<keyword evidence="7 14" id="KW-0653">Protein transport</keyword>
<dbReference type="CDD" id="cd07521">
    <property type="entry name" value="HAD_FCP1-like"/>
    <property type="match status" value="1"/>
</dbReference>
<comment type="similarity">
    <text evidence="2 14">Belongs to the TIM50 family.</text>
</comment>
<evidence type="ECO:0000256" key="13">
    <source>
        <dbReference type="ARBA" id="ARBA00059797"/>
    </source>
</evidence>
<feature type="compositionally biased region" description="Low complexity" evidence="15">
    <location>
        <begin position="113"/>
        <end position="124"/>
    </location>
</feature>
<dbReference type="InterPro" id="IPR050365">
    <property type="entry name" value="TIM50"/>
</dbReference>
<accession>A0A6A5UYV8</accession>
<evidence type="ECO:0000256" key="7">
    <source>
        <dbReference type="ARBA" id="ARBA00022927"/>
    </source>
</evidence>
<keyword evidence="6" id="KW-0999">Mitochondrion inner membrane</keyword>
<evidence type="ECO:0000256" key="11">
    <source>
        <dbReference type="ARBA" id="ARBA00023128"/>
    </source>
</evidence>
<keyword evidence="9" id="KW-1133">Transmembrane helix</keyword>
<evidence type="ECO:0000256" key="10">
    <source>
        <dbReference type="ARBA" id="ARBA00023010"/>
    </source>
</evidence>
<feature type="compositionally biased region" description="Polar residues" evidence="15">
    <location>
        <begin position="157"/>
        <end position="167"/>
    </location>
</feature>
<proteinExistence type="inferred from homology"/>
<feature type="region of interest" description="Disordered" evidence="15">
    <location>
        <begin position="554"/>
        <end position="584"/>
    </location>
</feature>
<keyword evidence="11 14" id="KW-0496">Mitochondrion</keyword>
<keyword evidence="12" id="KW-0472">Membrane</keyword>
<dbReference type="SMART" id="SM00577">
    <property type="entry name" value="CPDc"/>
    <property type="match status" value="1"/>
</dbReference>
<dbReference type="GO" id="GO:0015031">
    <property type="term" value="P:protein transport"/>
    <property type="evidence" value="ECO:0007669"/>
    <property type="project" value="UniProtKB-KW"/>
</dbReference>